<evidence type="ECO:0000256" key="1">
    <source>
        <dbReference type="SAM" id="MobiDB-lite"/>
    </source>
</evidence>
<evidence type="ECO:0000313" key="4">
    <source>
        <dbReference type="EMBL" id="RAL48330.1"/>
    </source>
</evidence>
<evidence type="ECO:0000256" key="2">
    <source>
        <dbReference type="SAM" id="SignalP"/>
    </source>
</evidence>
<name>A0A328DSQ4_9ASTE</name>
<dbReference type="GO" id="GO:0010019">
    <property type="term" value="P:chloroplast-nucleus signaling pathway"/>
    <property type="evidence" value="ECO:0007669"/>
    <property type="project" value="TreeGrafter"/>
</dbReference>
<dbReference type="PANTHER" id="PTHR34800">
    <property type="entry name" value="TETRAPYRROLE-BINDING PROTEIN, CHLOROPLASTIC"/>
    <property type="match status" value="1"/>
</dbReference>
<dbReference type="FunFam" id="1.10.10.1770:FF:000001">
    <property type="entry name" value="Tetrapyrrole-binding protein, chloroplastic"/>
    <property type="match status" value="1"/>
</dbReference>
<keyword evidence="5" id="KW-1185">Reference proteome</keyword>
<dbReference type="GO" id="GO:0046906">
    <property type="term" value="F:tetrapyrrole binding"/>
    <property type="evidence" value="ECO:0007669"/>
    <property type="project" value="TreeGrafter"/>
</dbReference>
<sequence>MILIFFFSLFQPFKFSPISSSLPKSPNLKGYGYYQFIALHSQPPSRRRPPPYVTPQPLRLHLLPVLLLLPQKTPTPACTTVAVSLGVYKFSILSAAPTAVAPTAQSAAASFDLLERHLSARNFRQADEETRRLLIALAGDAAQERGYVFFSEVQFIPAPDLRRIDSLWREYSDGRFGYSVQKKIWDRVDGDFTELFMKIGWMKKLETEVVQYNYRSFPDEFSWELGDDVPEGHLPLTNALRGTRLLNYILIHPAFAWEEEGGGGGEDIGEEKGAGSQRISTVTKPDYSF</sequence>
<dbReference type="Gene3D" id="1.10.10.1770">
    <property type="entry name" value="Gun4-like"/>
    <property type="match status" value="1"/>
</dbReference>
<keyword evidence="2" id="KW-0732">Signal</keyword>
<feature type="chain" id="PRO_5016392896" description="GUN4-like domain-containing protein" evidence="2">
    <location>
        <begin position="16"/>
        <end position="289"/>
    </location>
</feature>
<feature type="signal peptide" evidence="2">
    <location>
        <begin position="1"/>
        <end position="15"/>
    </location>
</feature>
<dbReference type="Pfam" id="PF05419">
    <property type="entry name" value="GUN4"/>
    <property type="match status" value="1"/>
</dbReference>
<evidence type="ECO:0000259" key="3">
    <source>
        <dbReference type="Pfam" id="PF05419"/>
    </source>
</evidence>
<reference evidence="4 5" key="1">
    <citation type="submission" date="2018-06" db="EMBL/GenBank/DDBJ databases">
        <title>The Genome of Cuscuta australis (Dodder) Provides Insight into the Evolution of Plant Parasitism.</title>
        <authorList>
            <person name="Liu H."/>
        </authorList>
    </citation>
    <scope>NUCLEOTIDE SEQUENCE [LARGE SCALE GENOMIC DNA]</scope>
    <source>
        <strain evidence="5">cv. Yunnan</strain>
        <tissue evidence="4">Vines</tissue>
    </source>
</reference>
<protein>
    <recommendedName>
        <fullName evidence="3">GUN4-like domain-containing protein</fullName>
    </recommendedName>
</protein>
<accession>A0A328DSQ4</accession>
<dbReference type="Proteomes" id="UP000249390">
    <property type="component" value="Unassembled WGS sequence"/>
</dbReference>
<evidence type="ECO:0000313" key="5">
    <source>
        <dbReference type="Proteomes" id="UP000249390"/>
    </source>
</evidence>
<dbReference type="AlphaFoldDB" id="A0A328DSQ4"/>
<gene>
    <name evidence="4" type="ORF">DM860_005754</name>
</gene>
<dbReference type="GO" id="GO:0009507">
    <property type="term" value="C:chloroplast"/>
    <property type="evidence" value="ECO:0007669"/>
    <property type="project" value="TreeGrafter"/>
</dbReference>
<dbReference type="SUPFAM" id="SSF140869">
    <property type="entry name" value="GUN4-like"/>
    <property type="match status" value="1"/>
</dbReference>
<dbReference type="PANTHER" id="PTHR34800:SF1">
    <property type="entry name" value="TETRAPYRROLE-BINDING PROTEIN, CHLOROPLASTIC"/>
    <property type="match status" value="1"/>
</dbReference>
<feature type="region of interest" description="Disordered" evidence="1">
    <location>
        <begin position="261"/>
        <end position="289"/>
    </location>
</feature>
<dbReference type="Gene3D" id="1.25.40.620">
    <property type="match status" value="1"/>
</dbReference>
<dbReference type="InterPro" id="IPR008629">
    <property type="entry name" value="GUN4-like"/>
</dbReference>
<feature type="domain" description="GUN4-like" evidence="3">
    <location>
        <begin position="107"/>
        <end position="253"/>
    </location>
</feature>
<dbReference type="InterPro" id="IPR037215">
    <property type="entry name" value="GUN4-like_sf"/>
</dbReference>
<dbReference type="EMBL" id="NQVE01000098">
    <property type="protein sequence ID" value="RAL48330.1"/>
    <property type="molecule type" value="Genomic_DNA"/>
</dbReference>
<dbReference type="CDD" id="cd16383">
    <property type="entry name" value="GUN4"/>
    <property type="match status" value="1"/>
</dbReference>
<comment type="caution">
    <text evidence="4">The sequence shown here is derived from an EMBL/GenBank/DDBJ whole genome shotgun (WGS) entry which is preliminary data.</text>
</comment>
<organism evidence="4 5">
    <name type="scientific">Cuscuta australis</name>
    <dbReference type="NCBI Taxonomy" id="267555"/>
    <lineage>
        <taxon>Eukaryota</taxon>
        <taxon>Viridiplantae</taxon>
        <taxon>Streptophyta</taxon>
        <taxon>Embryophyta</taxon>
        <taxon>Tracheophyta</taxon>
        <taxon>Spermatophyta</taxon>
        <taxon>Magnoliopsida</taxon>
        <taxon>eudicotyledons</taxon>
        <taxon>Gunneridae</taxon>
        <taxon>Pentapetalae</taxon>
        <taxon>asterids</taxon>
        <taxon>lamiids</taxon>
        <taxon>Solanales</taxon>
        <taxon>Convolvulaceae</taxon>
        <taxon>Cuscuteae</taxon>
        <taxon>Cuscuta</taxon>
        <taxon>Cuscuta subgen. Grammica</taxon>
        <taxon>Cuscuta sect. Cleistogrammica</taxon>
    </lineage>
</organism>
<proteinExistence type="predicted"/>